<keyword evidence="6" id="KW-1185">Reference proteome</keyword>
<feature type="transmembrane region" description="Helical" evidence="5">
    <location>
        <begin position="217"/>
        <end position="237"/>
    </location>
</feature>
<evidence type="ECO:0000256" key="4">
    <source>
        <dbReference type="ARBA" id="ARBA00023136"/>
    </source>
</evidence>
<feature type="transmembrane region" description="Helical" evidence="5">
    <location>
        <begin position="340"/>
        <end position="359"/>
    </location>
</feature>
<feature type="transmembrane region" description="Helical" evidence="5">
    <location>
        <begin position="393"/>
        <end position="414"/>
    </location>
</feature>
<feature type="transmembrane region" description="Helical" evidence="5">
    <location>
        <begin position="93"/>
        <end position="114"/>
    </location>
</feature>
<feature type="transmembrane region" description="Helical" evidence="5">
    <location>
        <begin position="135"/>
        <end position="158"/>
    </location>
</feature>
<evidence type="ECO:0000256" key="1">
    <source>
        <dbReference type="ARBA" id="ARBA00004141"/>
    </source>
</evidence>
<protein>
    <submittedName>
        <fullName evidence="7">Amino acid transporter</fullName>
    </submittedName>
</protein>
<feature type="transmembrane region" description="Helical" evidence="5">
    <location>
        <begin position="257"/>
        <end position="278"/>
    </location>
</feature>
<evidence type="ECO:0000256" key="5">
    <source>
        <dbReference type="SAM" id="Phobius"/>
    </source>
</evidence>
<dbReference type="Proteomes" id="UP000887563">
    <property type="component" value="Unplaced"/>
</dbReference>
<feature type="transmembrane region" description="Helical" evidence="5">
    <location>
        <begin position="371"/>
        <end position="387"/>
    </location>
</feature>
<dbReference type="Pfam" id="PF13520">
    <property type="entry name" value="AA_permease_2"/>
    <property type="match status" value="1"/>
</dbReference>
<reference evidence="7" key="1">
    <citation type="submission" date="2022-11" db="UniProtKB">
        <authorList>
            <consortium name="WormBaseParasite"/>
        </authorList>
    </citation>
    <scope>IDENTIFICATION</scope>
</reference>
<dbReference type="PANTHER" id="PTHR11785:SF302">
    <property type="entry name" value="AMINO ACID TRANSPORTER"/>
    <property type="match status" value="1"/>
</dbReference>
<accession>A0A914MM24</accession>
<organism evidence="6 7">
    <name type="scientific">Meloidogyne incognita</name>
    <name type="common">Southern root-knot nematode worm</name>
    <name type="synonym">Oxyuris incognita</name>
    <dbReference type="NCBI Taxonomy" id="6306"/>
    <lineage>
        <taxon>Eukaryota</taxon>
        <taxon>Metazoa</taxon>
        <taxon>Ecdysozoa</taxon>
        <taxon>Nematoda</taxon>
        <taxon>Chromadorea</taxon>
        <taxon>Rhabditida</taxon>
        <taxon>Tylenchina</taxon>
        <taxon>Tylenchomorpha</taxon>
        <taxon>Tylenchoidea</taxon>
        <taxon>Meloidogynidae</taxon>
        <taxon>Meloidogyninae</taxon>
        <taxon>Meloidogyne</taxon>
        <taxon>Meloidogyne incognita group</taxon>
    </lineage>
</organism>
<evidence type="ECO:0000313" key="7">
    <source>
        <dbReference type="WBParaSite" id="Minc3s01733g25930"/>
    </source>
</evidence>
<dbReference type="GO" id="GO:0016020">
    <property type="term" value="C:membrane"/>
    <property type="evidence" value="ECO:0007669"/>
    <property type="project" value="UniProtKB-SubCell"/>
</dbReference>
<keyword evidence="3 5" id="KW-1133">Transmembrane helix</keyword>
<name>A0A914MM24_MELIC</name>
<dbReference type="InterPro" id="IPR050598">
    <property type="entry name" value="AminoAcid_Transporter"/>
</dbReference>
<dbReference type="FunFam" id="1.20.1740.10:FF:000058">
    <property type="entry name" value="Amino Acid Transporter"/>
    <property type="match status" value="1"/>
</dbReference>
<dbReference type="PANTHER" id="PTHR11785">
    <property type="entry name" value="AMINO ACID TRANSPORTER"/>
    <property type="match status" value="1"/>
</dbReference>
<proteinExistence type="predicted"/>
<dbReference type="GO" id="GO:0015179">
    <property type="term" value="F:L-amino acid transmembrane transporter activity"/>
    <property type="evidence" value="ECO:0007669"/>
    <property type="project" value="TreeGrafter"/>
</dbReference>
<comment type="subcellular location">
    <subcellularLocation>
        <location evidence="1">Membrane</location>
        <topology evidence="1">Multi-pass membrane protein</topology>
    </subcellularLocation>
</comment>
<dbReference type="Gene3D" id="1.20.1740.10">
    <property type="entry name" value="Amino acid/polyamine transporter I"/>
    <property type="match status" value="1"/>
</dbReference>
<dbReference type="AlphaFoldDB" id="A0A914MM24"/>
<feature type="transmembrane region" description="Helical" evidence="5">
    <location>
        <begin position="290"/>
        <end position="313"/>
    </location>
</feature>
<evidence type="ECO:0000256" key="3">
    <source>
        <dbReference type="ARBA" id="ARBA00022989"/>
    </source>
</evidence>
<evidence type="ECO:0000256" key="2">
    <source>
        <dbReference type="ARBA" id="ARBA00022692"/>
    </source>
</evidence>
<feature type="transmembrane region" description="Helical" evidence="5">
    <location>
        <begin position="452"/>
        <end position="472"/>
    </location>
</feature>
<keyword evidence="4 5" id="KW-0472">Membrane</keyword>
<evidence type="ECO:0000313" key="6">
    <source>
        <dbReference type="Proteomes" id="UP000887563"/>
    </source>
</evidence>
<feature type="transmembrane region" description="Helical" evidence="5">
    <location>
        <begin position="60"/>
        <end position="81"/>
    </location>
</feature>
<keyword evidence="2 5" id="KW-0812">Transmembrane</keyword>
<dbReference type="WBParaSite" id="Minc3s01733g25930">
    <property type="protein sequence ID" value="Minc3s01733g25930"/>
    <property type="gene ID" value="Minc3s01733g25930"/>
</dbReference>
<sequence>MLFEEDSLTSIIPPPSPTPLLECSGHRPSCSTAPSSRTDTPIPILINNQQQQNKPSPSKMGYFGATSYVIGNIIGSGIFIAPSTIIRHTESAGLSLLVWVIGALIAFLGSLCYIELGTSIREAGCDFAYICYVKWYSIAFSFMWVSVLMTYPATIAVISETFGQYLLEGLRQTYVIDPKLAPIVQKCFGITLLWLITWMNFFALGKFAARFQIAATFAKLLACSIIILTGFYYYFVLGWNEGLKEPMANSKWNAGDLTMGICGGLYAYSGWDILNYGTDEIDRPRRNAPLALLSGISIVFLAYFCINIAYFAVLDVETMKSSNAVAALFSQKTLGGFSEAIPFLIGILLIGSLNSNLFCGSRYMYAAAKQGKNLKLSALAVAISFVGDLDALIGYVMFGFWAQRIFTLCALLVIRHHNIPVHPDCIRIPLPLIYLFLAISIALVAVPIWREFAITSLGICICLIGFAFYLLFSNYSKSRETKMLSALNEKSTFFAQLIFNAEPTIKHQSFITNRQPSLLLCSDSQRELLIIESDRLEIVDGETEDLSNSTTVDLHSDEKNTLIRNSSSSGLRMW</sequence>
<feature type="transmembrane region" description="Helical" evidence="5">
    <location>
        <begin position="183"/>
        <end position="205"/>
    </location>
</feature>
<feature type="transmembrane region" description="Helical" evidence="5">
    <location>
        <begin position="426"/>
        <end position="446"/>
    </location>
</feature>
<dbReference type="InterPro" id="IPR002293">
    <property type="entry name" value="AA/rel_permease1"/>
</dbReference>